<proteinExistence type="predicted"/>
<dbReference type="PANTHER" id="PTHR47977">
    <property type="entry name" value="RAS-RELATED PROTEIN RAB"/>
    <property type="match status" value="1"/>
</dbReference>
<evidence type="ECO:0000256" key="1">
    <source>
        <dbReference type="ARBA" id="ARBA00004308"/>
    </source>
</evidence>
<evidence type="ECO:0000256" key="2">
    <source>
        <dbReference type="ARBA" id="ARBA00022741"/>
    </source>
</evidence>
<dbReference type="SMART" id="SM00175">
    <property type="entry name" value="RAB"/>
    <property type="match status" value="1"/>
</dbReference>
<dbReference type="GO" id="GO:0003924">
    <property type="term" value="F:GTPase activity"/>
    <property type="evidence" value="ECO:0007669"/>
    <property type="project" value="InterPro"/>
</dbReference>
<dbReference type="SUPFAM" id="SSF52540">
    <property type="entry name" value="P-loop containing nucleoside triphosphate hydrolases"/>
    <property type="match status" value="1"/>
</dbReference>
<organism evidence="5">
    <name type="scientific">Arion vulgaris</name>
    <dbReference type="NCBI Taxonomy" id="1028688"/>
    <lineage>
        <taxon>Eukaryota</taxon>
        <taxon>Metazoa</taxon>
        <taxon>Spiralia</taxon>
        <taxon>Lophotrochozoa</taxon>
        <taxon>Mollusca</taxon>
        <taxon>Gastropoda</taxon>
        <taxon>Heterobranchia</taxon>
        <taxon>Euthyneura</taxon>
        <taxon>Panpulmonata</taxon>
        <taxon>Eupulmonata</taxon>
        <taxon>Stylommatophora</taxon>
        <taxon>Helicina</taxon>
        <taxon>Arionoidea</taxon>
        <taxon>Arionidae</taxon>
        <taxon>Arion</taxon>
    </lineage>
</organism>
<accession>A0A0B7A6X8</accession>
<gene>
    <name evidence="5" type="primary">ORF101287</name>
</gene>
<keyword evidence="2" id="KW-0547">Nucleotide-binding</keyword>
<dbReference type="PROSITE" id="PS51420">
    <property type="entry name" value="RHO"/>
    <property type="match status" value="1"/>
</dbReference>
<dbReference type="PROSITE" id="PS51421">
    <property type="entry name" value="RAS"/>
    <property type="match status" value="1"/>
</dbReference>
<keyword evidence="4" id="KW-0472">Membrane</keyword>
<dbReference type="InterPro" id="IPR050227">
    <property type="entry name" value="Rab"/>
</dbReference>
<reference evidence="5" key="1">
    <citation type="submission" date="2014-12" db="EMBL/GenBank/DDBJ databases">
        <title>Insight into the proteome of Arion vulgaris.</title>
        <authorList>
            <person name="Aradska J."/>
            <person name="Bulat T."/>
            <person name="Smidak R."/>
            <person name="Sarate P."/>
            <person name="Gangsoo J."/>
            <person name="Sialana F."/>
            <person name="Bilban M."/>
            <person name="Lubec G."/>
        </authorList>
    </citation>
    <scope>NUCLEOTIDE SEQUENCE</scope>
    <source>
        <tissue evidence="5">Skin</tissue>
    </source>
</reference>
<dbReference type="InterPro" id="IPR005225">
    <property type="entry name" value="Small_GTP-bd"/>
</dbReference>
<dbReference type="SMART" id="SM00174">
    <property type="entry name" value="RHO"/>
    <property type="match status" value="1"/>
</dbReference>
<keyword evidence="3" id="KW-0342">GTP-binding</keyword>
<dbReference type="Pfam" id="PF00071">
    <property type="entry name" value="Ras"/>
    <property type="match status" value="1"/>
</dbReference>
<dbReference type="InterPro" id="IPR027417">
    <property type="entry name" value="P-loop_NTPase"/>
</dbReference>
<dbReference type="AlphaFoldDB" id="A0A0B7A6X8"/>
<evidence type="ECO:0000313" key="5">
    <source>
        <dbReference type="EMBL" id="CEK76739.1"/>
    </source>
</evidence>
<evidence type="ECO:0000256" key="3">
    <source>
        <dbReference type="ARBA" id="ARBA00023134"/>
    </source>
</evidence>
<dbReference type="PROSITE" id="PS51419">
    <property type="entry name" value="RAB"/>
    <property type="match status" value="1"/>
</dbReference>
<dbReference type="CDD" id="cd00154">
    <property type="entry name" value="Rab"/>
    <property type="match status" value="1"/>
</dbReference>
<dbReference type="EMBL" id="HACG01029874">
    <property type="protein sequence ID" value="CEK76739.1"/>
    <property type="molecule type" value="Transcribed_RNA"/>
</dbReference>
<evidence type="ECO:0008006" key="6">
    <source>
        <dbReference type="Google" id="ProtNLM"/>
    </source>
</evidence>
<dbReference type="NCBIfam" id="TIGR00231">
    <property type="entry name" value="small_GTP"/>
    <property type="match status" value="1"/>
</dbReference>
<dbReference type="SMART" id="SM00173">
    <property type="entry name" value="RAS"/>
    <property type="match status" value="1"/>
</dbReference>
<dbReference type="SMART" id="SM00176">
    <property type="entry name" value="RAN"/>
    <property type="match status" value="1"/>
</dbReference>
<evidence type="ECO:0000256" key="4">
    <source>
        <dbReference type="ARBA" id="ARBA00023136"/>
    </source>
</evidence>
<dbReference type="FunFam" id="3.40.50.300:FF:000586">
    <property type="entry name" value="Rab family GTPase"/>
    <property type="match status" value="1"/>
</dbReference>
<dbReference type="GO" id="GO:0005525">
    <property type="term" value="F:GTP binding"/>
    <property type="evidence" value="ECO:0007669"/>
    <property type="project" value="UniProtKB-KW"/>
</dbReference>
<comment type="subcellular location">
    <subcellularLocation>
        <location evidence="1">Endomembrane system</location>
    </subcellularLocation>
</comment>
<dbReference type="GO" id="GO:0012505">
    <property type="term" value="C:endomembrane system"/>
    <property type="evidence" value="ECO:0007669"/>
    <property type="project" value="UniProtKB-SubCell"/>
</dbReference>
<dbReference type="Gene3D" id="3.40.50.300">
    <property type="entry name" value="P-loop containing nucleotide triphosphate hydrolases"/>
    <property type="match status" value="1"/>
</dbReference>
<name>A0A0B7A6X8_9EUPU</name>
<dbReference type="InterPro" id="IPR001806">
    <property type="entry name" value="Small_GTPase"/>
</dbReference>
<sequence length="206" mass="22988">MEEYLLKVVIIGSSKVGKTALLVRYDEDTFSDSHICTIGVDFRVKTISRNDKIAKIQLWDTAGQERFRNIVSLFYRGAEGIVIVFDVTDADSFNKVPSWLAEATLEDQGDCIKILVGNKIDLPNRVIDKKTAQAFADKHGIQYIETSAKTASNVHLVFDLMADAILERKIEFGHPSLATNTMEHSFIISSKDTSNTGWCYWGTGSC</sequence>
<dbReference type="PRINTS" id="PR00449">
    <property type="entry name" value="RASTRNSFRMNG"/>
</dbReference>
<protein>
    <recommendedName>
        <fullName evidence="6">SOCS box domain-containing protein</fullName>
    </recommendedName>
</protein>